<evidence type="ECO:0000313" key="3">
    <source>
        <dbReference type="Proteomes" id="UP001220962"/>
    </source>
</evidence>
<evidence type="ECO:0000313" key="4">
    <source>
        <dbReference type="Proteomes" id="UP001221519"/>
    </source>
</evidence>
<dbReference type="EMBL" id="CP118101">
    <property type="protein sequence ID" value="WDH80495.1"/>
    <property type="molecule type" value="Genomic_DNA"/>
</dbReference>
<dbReference type="RefSeq" id="WP_238546358.1">
    <property type="nucleotide sequence ID" value="NZ_CP118101.1"/>
</dbReference>
<gene>
    <name evidence="1" type="ORF">PUW23_13045</name>
    <name evidence="2" type="ORF">PUW25_12715</name>
</gene>
<organism evidence="1 3">
    <name type="scientific">Paenibacillus urinalis</name>
    <dbReference type="NCBI Taxonomy" id="521520"/>
    <lineage>
        <taxon>Bacteria</taxon>
        <taxon>Bacillati</taxon>
        <taxon>Bacillota</taxon>
        <taxon>Bacilli</taxon>
        <taxon>Bacillales</taxon>
        <taxon>Paenibacillaceae</taxon>
        <taxon>Paenibacillus</taxon>
    </lineage>
</organism>
<proteinExistence type="predicted"/>
<accession>A0AAX3MSJ1</accession>
<dbReference type="Proteomes" id="UP001220962">
    <property type="component" value="Chromosome"/>
</dbReference>
<evidence type="ECO:0000313" key="1">
    <source>
        <dbReference type="EMBL" id="WDH80495.1"/>
    </source>
</evidence>
<protein>
    <submittedName>
        <fullName evidence="1">Uncharacterized protein</fullName>
    </submittedName>
</protein>
<dbReference type="AlphaFoldDB" id="A0AAX3MSJ1"/>
<dbReference type="EMBL" id="CP118108">
    <property type="protein sequence ID" value="WDI00182.1"/>
    <property type="molecule type" value="Genomic_DNA"/>
</dbReference>
<keyword evidence="4" id="KW-1185">Reference proteome</keyword>
<name>A0AAX3MSJ1_9BACL</name>
<reference evidence="1 4" key="1">
    <citation type="submission" date="2023-02" db="EMBL/GenBank/DDBJ databases">
        <title>Pathogen: clinical or host-associated sample.</title>
        <authorList>
            <person name="Hergert J."/>
            <person name="Casey R."/>
            <person name="Wagner J."/>
            <person name="Young E.L."/>
            <person name="Oakeson K.F."/>
        </authorList>
    </citation>
    <scope>NUCLEOTIDE SEQUENCE</scope>
    <source>
        <strain evidence="2 4">2022CK-00829</strain>
        <strain evidence="1">2022CK-00830</strain>
    </source>
</reference>
<dbReference type="Proteomes" id="UP001221519">
    <property type="component" value="Chromosome"/>
</dbReference>
<evidence type="ECO:0000313" key="2">
    <source>
        <dbReference type="EMBL" id="WDI00182.1"/>
    </source>
</evidence>
<sequence length="97" mass="10973">MEKANDRIRNNACSYVDCYIGDASFILQSGKAIGVRIKVQIVEPGSNAWDKIWDSFMPTAYAAELPPSYIGKNSFGYIEHYYHSNDHACRSCTCNRQ</sequence>